<keyword evidence="2" id="KW-1185">Reference proteome</keyword>
<gene>
    <name evidence="1" type="ORF">ES692_06465</name>
</gene>
<dbReference type="RefSeq" id="WP_147231413.1">
    <property type="nucleotide sequence ID" value="NZ_VOSB01000008.1"/>
</dbReference>
<accession>A0A5C7B8F3</accession>
<dbReference type="STRING" id="1123037.GCA_000425305_02083"/>
<dbReference type="Proteomes" id="UP000321938">
    <property type="component" value="Unassembled WGS sequence"/>
</dbReference>
<evidence type="ECO:0000313" key="1">
    <source>
        <dbReference type="EMBL" id="TXE18289.1"/>
    </source>
</evidence>
<reference evidence="1 2" key="1">
    <citation type="submission" date="2019-08" db="EMBL/GenBank/DDBJ databases">
        <title>Genome of Psychroserpens burtonensis ACAM 167.</title>
        <authorList>
            <person name="Bowman J.P."/>
        </authorList>
    </citation>
    <scope>NUCLEOTIDE SEQUENCE [LARGE SCALE GENOMIC DNA]</scope>
    <source>
        <strain evidence="1 2">ACAM 167</strain>
    </source>
</reference>
<evidence type="ECO:0000313" key="2">
    <source>
        <dbReference type="Proteomes" id="UP000321938"/>
    </source>
</evidence>
<comment type="caution">
    <text evidence="1">The sequence shown here is derived from an EMBL/GenBank/DDBJ whole genome shotgun (WGS) entry which is preliminary data.</text>
</comment>
<dbReference type="OrthoDB" id="880459at2"/>
<protein>
    <submittedName>
        <fullName evidence="1">Uncharacterized protein</fullName>
    </submittedName>
</protein>
<dbReference type="AlphaFoldDB" id="A0A5C7B8F3"/>
<name>A0A5C7B8F3_9FLAO</name>
<sequence length="164" mass="18530">MKLIICVLLMLISTKDCDKNKAQLTSENVSEATTTESSNWKMQKGMKINYRAVTRGSYLEIWIEGDSIKYTSDNTLKAISTHQIPKEEKEDLMKLIDELDEKTLPDLEAPSIRHQFDGAAIATLEITNGEDSYRTVAFDHGNAPKSIALLVEKMLSIKTMFEKQ</sequence>
<dbReference type="EMBL" id="VOSB01000008">
    <property type="protein sequence ID" value="TXE18289.1"/>
    <property type="molecule type" value="Genomic_DNA"/>
</dbReference>
<proteinExistence type="predicted"/>
<organism evidence="1 2">
    <name type="scientific">Psychroserpens burtonensis</name>
    <dbReference type="NCBI Taxonomy" id="49278"/>
    <lineage>
        <taxon>Bacteria</taxon>
        <taxon>Pseudomonadati</taxon>
        <taxon>Bacteroidota</taxon>
        <taxon>Flavobacteriia</taxon>
        <taxon>Flavobacteriales</taxon>
        <taxon>Flavobacteriaceae</taxon>
        <taxon>Psychroserpens</taxon>
    </lineage>
</organism>